<dbReference type="FunFam" id="1.10.510.10:FF:000323">
    <property type="entry name" value="TP53-regulating kinase, putative"/>
    <property type="match status" value="1"/>
</dbReference>
<evidence type="ECO:0000256" key="2">
    <source>
        <dbReference type="ARBA" id="ARBA00010630"/>
    </source>
</evidence>
<evidence type="ECO:0000256" key="11">
    <source>
        <dbReference type="ARBA" id="ARBA00022840"/>
    </source>
</evidence>
<keyword evidence="6" id="KW-0808">Transferase</keyword>
<keyword evidence="5" id="KW-0597">Phosphoprotein</keyword>
<keyword evidence="7" id="KW-0819">tRNA processing</keyword>
<evidence type="ECO:0000256" key="9">
    <source>
        <dbReference type="ARBA" id="ARBA00022777"/>
    </source>
</evidence>
<evidence type="ECO:0000256" key="6">
    <source>
        <dbReference type="ARBA" id="ARBA00022679"/>
    </source>
</evidence>
<dbReference type="PANTHER" id="PTHR12209:SF0">
    <property type="entry name" value="EKC_KEOPS COMPLEX SUBUNIT TP53RK"/>
    <property type="match status" value="1"/>
</dbReference>
<dbReference type="InterPro" id="IPR000719">
    <property type="entry name" value="Prot_kinase_dom"/>
</dbReference>
<evidence type="ECO:0000256" key="7">
    <source>
        <dbReference type="ARBA" id="ARBA00022694"/>
    </source>
</evidence>
<comment type="catalytic activity">
    <reaction evidence="13">
        <text>L-threonyl-[protein] + ATP = O-phospho-L-threonyl-[protein] + ADP + H(+)</text>
        <dbReference type="Rhea" id="RHEA:46608"/>
        <dbReference type="Rhea" id="RHEA-COMP:11060"/>
        <dbReference type="Rhea" id="RHEA-COMP:11605"/>
        <dbReference type="ChEBI" id="CHEBI:15378"/>
        <dbReference type="ChEBI" id="CHEBI:30013"/>
        <dbReference type="ChEBI" id="CHEBI:30616"/>
        <dbReference type="ChEBI" id="CHEBI:61977"/>
        <dbReference type="ChEBI" id="CHEBI:456216"/>
        <dbReference type="EC" id="2.7.11.1"/>
    </reaction>
</comment>
<protein>
    <recommendedName>
        <fullName evidence="3">non-specific serine/threonine protein kinase</fullName>
        <ecNumber evidence="3">2.7.11.1</ecNumber>
    </recommendedName>
    <alternativeName>
        <fullName evidence="17">Nori-2</fullName>
    </alternativeName>
    <alternativeName>
        <fullName evidence="18">TP53-regulating kinase</fullName>
    </alternativeName>
    <alternativeName>
        <fullName evidence="19">p53-related protein kinase</fullName>
    </alternativeName>
</protein>
<evidence type="ECO:0000256" key="13">
    <source>
        <dbReference type="ARBA" id="ARBA00047899"/>
    </source>
</evidence>
<reference evidence="21" key="1">
    <citation type="submission" date="2019-08" db="EMBL/GenBank/DDBJ databases">
        <title>The improved chromosome-level genome for the pearl oyster Pinctada fucata martensii using PacBio sequencing and Hi-C.</title>
        <authorList>
            <person name="Zheng Z."/>
        </authorList>
    </citation>
    <scope>NUCLEOTIDE SEQUENCE</scope>
    <source>
        <strain evidence="21">ZZ-2019</strain>
        <tissue evidence="21">Adductor muscle</tissue>
    </source>
</reference>
<dbReference type="GO" id="GO:0000408">
    <property type="term" value="C:EKC/KEOPS complex"/>
    <property type="evidence" value="ECO:0007669"/>
    <property type="project" value="TreeGrafter"/>
</dbReference>
<keyword evidence="8" id="KW-0547">Nucleotide-binding</keyword>
<dbReference type="GO" id="GO:0004674">
    <property type="term" value="F:protein serine/threonine kinase activity"/>
    <property type="evidence" value="ECO:0007669"/>
    <property type="project" value="UniProtKB-KW"/>
</dbReference>
<evidence type="ECO:0000256" key="10">
    <source>
        <dbReference type="ARBA" id="ARBA00022801"/>
    </source>
</evidence>
<dbReference type="Proteomes" id="UP001186944">
    <property type="component" value="Unassembled WGS sequence"/>
</dbReference>
<accession>A0AA88XQL1</accession>
<keyword evidence="9" id="KW-0418">Kinase</keyword>
<evidence type="ECO:0000313" key="21">
    <source>
        <dbReference type="EMBL" id="KAK3085672.1"/>
    </source>
</evidence>
<proteinExistence type="inferred from homology"/>
<keyword evidence="10" id="KW-0378">Hydrolase</keyword>
<dbReference type="PROSITE" id="PS50011">
    <property type="entry name" value="PROTEIN_KINASE_DOM"/>
    <property type="match status" value="1"/>
</dbReference>
<evidence type="ECO:0000256" key="15">
    <source>
        <dbReference type="ARBA" id="ARBA00056624"/>
    </source>
</evidence>
<evidence type="ECO:0000256" key="14">
    <source>
        <dbReference type="ARBA" id="ARBA00048679"/>
    </source>
</evidence>
<sequence>MSSKTLIKQGAEAKLYSATFHGRPCIVKERFKKSYRHPSLDQSLTNQRIKSEVRALLRSRMNGVRTPTVYFVDLETSQICMEEIRDSVTVRDYIMSVQKSQSLEDSIVQLKPLGRKIGETLAVLHQNNIVHGDLTTSNMLLQSDPMNLNLVMIDFGLSHFENLAEDKGVDLYVLERAILSTHPNSDEFFSEILDSYTQSNPGSADVIAKLDEVRMRGRKRTMVG</sequence>
<evidence type="ECO:0000256" key="16">
    <source>
        <dbReference type="ARBA" id="ARBA00062157"/>
    </source>
</evidence>
<comment type="subcellular location">
    <subcellularLocation>
        <location evidence="1">Nucleus</location>
    </subcellularLocation>
</comment>
<dbReference type="SUPFAM" id="SSF56112">
    <property type="entry name" value="Protein kinase-like (PK-like)"/>
    <property type="match status" value="1"/>
</dbReference>
<evidence type="ECO:0000256" key="18">
    <source>
        <dbReference type="ARBA" id="ARBA00080585"/>
    </source>
</evidence>
<keyword evidence="12" id="KW-0539">Nucleus</keyword>
<organism evidence="21 22">
    <name type="scientific">Pinctada imbricata</name>
    <name type="common">Atlantic pearl-oyster</name>
    <name type="synonym">Pinctada martensii</name>
    <dbReference type="NCBI Taxonomy" id="66713"/>
    <lineage>
        <taxon>Eukaryota</taxon>
        <taxon>Metazoa</taxon>
        <taxon>Spiralia</taxon>
        <taxon>Lophotrochozoa</taxon>
        <taxon>Mollusca</taxon>
        <taxon>Bivalvia</taxon>
        <taxon>Autobranchia</taxon>
        <taxon>Pteriomorphia</taxon>
        <taxon>Pterioida</taxon>
        <taxon>Pterioidea</taxon>
        <taxon>Pteriidae</taxon>
        <taxon>Pinctada</taxon>
    </lineage>
</organism>
<name>A0AA88XQL1_PINIB</name>
<gene>
    <name evidence="21" type="ORF">FSP39_006944</name>
</gene>
<comment type="catalytic activity">
    <reaction evidence="14">
        <text>L-seryl-[protein] + ATP = O-phospho-L-seryl-[protein] + ADP + H(+)</text>
        <dbReference type="Rhea" id="RHEA:17989"/>
        <dbReference type="Rhea" id="RHEA-COMP:9863"/>
        <dbReference type="Rhea" id="RHEA-COMP:11604"/>
        <dbReference type="ChEBI" id="CHEBI:15378"/>
        <dbReference type="ChEBI" id="CHEBI:29999"/>
        <dbReference type="ChEBI" id="CHEBI:30616"/>
        <dbReference type="ChEBI" id="CHEBI:83421"/>
        <dbReference type="ChEBI" id="CHEBI:456216"/>
        <dbReference type="EC" id="2.7.11.1"/>
    </reaction>
</comment>
<evidence type="ECO:0000256" key="17">
    <source>
        <dbReference type="ARBA" id="ARBA00079584"/>
    </source>
</evidence>
<dbReference type="EMBL" id="VSWD01000012">
    <property type="protein sequence ID" value="KAK3085672.1"/>
    <property type="molecule type" value="Genomic_DNA"/>
</dbReference>
<dbReference type="GO" id="GO:0070525">
    <property type="term" value="P:tRNA threonylcarbamoyladenosine metabolic process"/>
    <property type="evidence" value="ECO:0007669"/>
    <property type="project" value="TreeGrafter"/>
</dbReference>
<evidence type="ECO:0000256" key="4">
    <source>
        <dbReference type="ARBA" id="ARBA00022527"/>
    </source>
</evidence>
<keyword evidence="4" id="KW-0723">Serine/threonine-protein kinase</keyword>
<comment type="similarity">
    <text evidence="2">Belongs to the protein kinase superfamily. BUD32 family.</text>
</comment>
<dbReference type="EC" id="2.7.11.1" evidence="3"/>
<dbReference type="GO" id="GO:0016787">
    <property type="term" value="F:hydrolase activity"/>
    <property type="evidence" value="ECO:0007669"/>
    <property type="project" value="UniProtKB-KW"/>
</dbReference>
<evidence type="ECO:0000256" key="1">
    <source>
        <dbReference type="ARBA" id="ARBA00004123"/>
    </source>
</evidence>
<comment type="function">
    <text evidence="15">Component of the EKC/KEOPS complex that is required for the formation of a threonylcarbamoyl group on adenosine at position 37 (t(6)A37) in tRNAs that read codons beginning with adenine. The complex is probably involved in the transfer of the threonylcarbamoyl moiety of threonylcarbamoyl-AMP (TC-AMP) to the N6 group of A37. TP53RK has ATPase activity in the context of the EKC/KEOPS complex and likely plays a supporting role to the catalytic subunit OSGEP. Atypical protein kinase that phosphorylates 'Ser-15' of p53/TP53 protein and may therefore participate in its activation.</text>
</comment>
<dbReference type="GO" id="GO:0005829">
    <property type="term" value="C:cytosol"/>
    <property type="evidence" value="ECO:0007669"/>
    <property type="project" value="TreeGrafter"/>
</dbReference>
<keyword evidence="11" id="KW-0067">ATP-binding</keyword>
<dbReference type="Gene3D" id="3.30.200.20">
    <property type="entry name" value="Phosphorylase Kinase, domain 1"/>
    <property type="match status" value="1"/>
</dbReference>
<dbReference type="PANTHER" id="PTHR12209">
    <property type="entry name" value="NON-SPECIFIC SERINE/THREONINE PROTEIN KINASE"/>
    <property type="match status" value="1"/>
</dbReference>
<evidence type="ECO:0000256" key="8">
    <source>
        <dbReference type="ARBA" id="ARBA00022741"/>
    </source>
</evidence>
<comment type="caution">
    <text evidence="21">The sequence shown here is derived from an EMBL/GenBank/DDBJ whole genome shotgun (WGS) entry which is preliminary data.</text>
</comment>
<evidence type="ECO:0000259" key="20">
    <source>
        <dbReference type="PROSITE" id="PS50011"/>
    </source>
</evidence>
<dbReference type="SMART" id="SM00220">
    <property type="entry name" value="S_TKc"/>
    <property type="match status" value="1"/>
</dbReference>
<keyword evidence="22" id="KW-1185">Reference proteome</keyword>
<dbReference type="PROSITE" id="PS00109">
    <property type="entry name" value="PROTEIN_KINASE_TYR"/>
    <property type="match status" value="1"/>
</dbReference>
<dbReference type="Gene3D" id="1.10.510.10">
    <property type="entry name" value="Transferase(Phosphotransferase) domain 1"/>
    <property type="match status" value="1"/>
</dbReference>
<feature type="domain" description="Protein kinase" evidence="20">
    <location>
        <begin position="1"/>
        <end position="224"/>
    </location>
</feature>
<dbReference type="GO" id="GO:0005634">
    <property type="term" value="C:nucleus"/>
    <property type="evidence" value="ECO:0007669"/>
    <property type="project" value="UniProtKB-SubCell"/>
</dbReference>
<comment type="subunit">
    <text evidence="16">Component of the EKC/KEOPS complex composed of at least GON7, TP53RK, TPRKB, OSGEP and LAGE3; the whole complex dimerizes.</text>
</comment>
<evidence type="ECO:0000313" key="22">
    <source>
        <dbReference type="Proteomes" id="UP001186944"/>
    </source>
</evidence>
<evidence type="ECO:0000256" key="12">
    <source>
        <dbReference type="ARBA" id="ARBA00023242"/>
    </source>
</evidence>
<dbReference type="AlphaFoldDB" id="A0AA88XQL1"/>
<evidence type="ECO:0000256" key="5">
    <source>
        <dbReference type="ARBA" id="ARBA00022553"/>
    </source>
</evidence>
<dbReference type="Pfam" id="PF00069">
    <property type="entry name" value="Pkinase"/>
    <property type="match status" value="1"/>
</dbReference>
<dbReference type="InterPro" id="IPR022495">
    <property type="entry name" value="Bud32"/>
</dbReference>
<dbReference type="InterPro" id="IPR011009">
    <property type="entry name" value="Kinase-like_dom_sf"/>
</dbReference>
<dbReference type="GO" id="GO:0005524">
    <property type="term" value="F:ATP binding"/>
    <property type="evidence" value="ECO:0007669"/>
    <property type="project" value="UniProtKB-KW"/>
</dbReference>
<dbReference type="InterPro" id="IPR008266">
    <property type="entry name" value="Tyr_kinase_AS"/>
</dbReference>
<dbReference type="GO" id="GO:0008033">
    <property type="term" value="P:tRNA processing"/>
    <property type="evidence" value="ECO:0007669"/>
    <property type="project" value="UniProtKB-KW"/>
</dbReference>
<evidence type="ECO:0000256" key="3">
    <source>
        <dbReference type="ARBA" id="ARBA00012513"/>
    </source>
</evidence>
<dbReference type="FunFam" id="3.30.200.20:FF:000201">
    <property type="entry name" value="TP53-regulating kinase isoform X1"/>
    <property type="match status" value="1"/>
</dbReference>
<evidence type="ECO:0000256" key="19">
    <source>
        <dbReference type="ARBA" id="ARBA00081359"/>
    </source>
</evidence>
<dbReference type="NCBIfam" id="TIGR03724">
    <property type="entry name" value="arch_bud32"/>
    <property type="match status" value="1"/>
</dbReference>